<dbReference type="CDD" id="cd00067">
    <property type="entry name" value="GAL4"/>
    <property type="match status" value="1"/>
</dbReference>
<evidence type="ECO:0000259" key="8">
    <source>
        <dbReference type="PROSITE" id="PS50048"/>
    </source>
</evidence>
<keyword evidence="3" id="KW-0805">Transcription regulation</keyword>
<feature type="compositionally biased region" description="Basic and acidic residues" evidence="7">
    <location>
        <begin position="116"/>
        <end position="128"/>
    </location>
</feature>
<name>A0A2V5I670_ASPV1</name>
<evidence type="ECO:0000256" key="5">
    <source>
        <dbReference type="ARBA" id="ARBA00023163"/>
    </source>
</evidence>
<dbReference type="PROSITE" id="PS50048">
    <property type="entry name" value="ZN2_CY6_FUNGAL_2"/>
    <property type="match status" value="1"/>
</dbReference>
<evidence type="ECO:0000313" key="10">
    <source>
        <dbReference type="Proteomes" id="UP000249829"/>
    </source>
</evidence>
<evidence type="ECO:0000256" key="1">
    <source>
        <dbReference type="ARBA" id="ARBA00004123"/>
    </source>
</evidence>
<dbReference type="CDD" id="cd12148">
    <property type="entry name" value="fungal_TF_MHR"/>
    <property type="match status" value="1"/>
</dbReference>
<feature type="compositionally biased region" description="Low complexity" evidence="7">
    <location>
        <begin position="627"/>
        <end position="637"/>
    </location>
</feature>
<keyword evidence="2" id="KW-0479">Metal-binding</keyword>
<feature type="region of interest" description="Disordered" evidence="7">
    <location>
        <begin position="102"/>
        <end position="128"/>
    </location>
</feature>
<dbReference type="SUPFAM" id="SSF57701">
    <property type="entry name" value="Zn2/Cys6 DNA-binding domain"/>
    <property type="match status" value="1"/>
</dbReference>
<comment type="subcellular location">
    <subcellularLocation>
        <location evidence="1">Nucleus</location>
    </subcellularLocation>
</comment>
<organism evidence="9 10">
    <name type="scientific">Aspergillus violaceofuscus (strain CBS 115571)</name>
    <dbReference type="NCBI Taxonomy" id="1450538"/>
    <lineage>
        <taxon>Eukaryota</taxon>
        <taxon>Fungi</taxon>
        <taxon>Dikarya</taxon>
        <taxon>Ascomycota</taxon>
        <taxon>Pezizomycotina</taxon>
        <taxon>Eurotiomycetes</taxon>
        <taxon>Eurotiomycetidae</taxon>
        <taxon>Eurotiales</taxon>
        <taxon>Aspergillaceae</taxon>
        <taxon>Aspergillus</taxon>
    </lineage>
</organism>
<dbReference type="Gene3D" id="4.10.240.10">
    <property type="entry name" value="Zn(2)-C6 fungal-type DNA-binding domain"/>
    <property type="match status" value="1"/>
</dbReference>
<dbReference type="GO" id="GO:0045944">
    <property type="term" value="P:positive regulation of transcription by RNA polymerase II"/>
    <property type="evidence" value="ECO:0007669"/>
    <property type="project" value="TreeGrafter"/>
</dbReference>
<evidence type="ECO:0000256" key="3">
    <source>
        <dbReference type="ARBA" id="ARBA00023015"/>
    </source>
</evidence>
<dbReference type="STRING" id="1450538.A0A2V5I670"/>
<dbReference type="PROSITE" id="PS00463">
    <property type="entry name" value="ZN2_CY6_FUNGAL_1"/>
    <property type="match status" value="1"/>
</dbReference>
<dbReference type="GO" id="GO:0043565">
    <property type="term" value="F:sequence-specific DNA binding"/>
    <property type="evidence" value="ECO:0007669"/>
    <property type="project" value="TreeGrafter"/>
</dbReference>
<keyword evidence="5" id="KW-0804">Transcription</keyword>
<gene>
    <name evidence="9" type="ORF">BO99DRAFT_428256</name>
</gene>
<dbReference type="GO" id="GO:0008270">
    <property type="term" value="F:zinc ion binding"/>
    <property type="evidence" value="ECO:0007669"/>
    <property type="project" value="InterPro"/>
</dbReference>
<dbReference type="GO" id="GO:0000981">
    <property type="term" value="F:DNA-binding transcription factor activity, RNA polymerase II-specific"/>
    <property type="evidence" value="ECO:0007669"/>
    <property type="project" value="InterPro"/>
</dbReference>
<dbReference type="InterPro" id="IPR007219">
    <property type="entry name" value="XnlR_reg_dom"/>
</dbReference>
<proteinExistence type="predicted"/>
<evidence type="ECO:0000313" key="9">
    <source>
        <dbReference type="EMBL" id="PYI23990.1"/>
    </source>
</evidence>
<keyword evidence="6" id="KW-0539">Nucleus</keyword>
<dbReference type="Proteomes" id="UP000249829">
    <property type="component" value="Unassembled WGS sequence"/>
</dbReference>
<protein>
    <recommendedName>
        <fullName evidence="8">Zn(2)-C6 fungal-type domain-containing protein</fullName>
    </recommendedName>
</protein>
<dbReference type="PANTHER" id="PTHR47540">
    <property type="entry name" value="THIAMINE REPRESSIBLE GENES REGULATORY PROTEIN THI5"/>
    <property type="match status" value="1"/>
</dbReference>
<keyword evidence="10" id="KW-1185">Reference proteome</keyword>
<keyword evidence="4" id="KW-0238">DNA-binding</keyword>
<dbReference type="AlphaFoldDB" id="A0A2V5I670"/>
<dbReference type="SMART" id="SM00066">
    <property type="entry name" value="GAL4"/>
    <property type="match status" value="1"/>
</dbReference>
<dbReference type="GO" id="GO:0006351">
    <property type="term" value="P:DNA-templated transcription"/>
    <property type="evidence" value="ECO:0007669"/>
    <property type="project" value="InterPro"/>
</dbReference>
<evidence type="ECO:0000256" key="4">
    <source>
        <dbReference type="ARBA" id="ARBA00023125"/>
    </source>
</evidence>
<dbReference type="Pfam" id="PF00172">
    <property type="entry name" value="Zn_clus"/>
    <property type="match status" value="1"/>
</dbReference>
<dbReference type="SMART" id="SM00906">
    <property type="entry name" value="Fungal_trans"/>
    <property type="match status" value="1"/>
</dbReference>
<dbReference type="OMA" id="AYQHIGQ"/>
<dbReference type="InterPro" id="IPR001138">
    <property type="entry name" value="Zn2Cys6_DnaBD"/>
</dbReference>
<dbReference type="InterPro" id="IPR036864">
    <property type="entry name" value="Zn2-C6_fun-type_DNA-bd_sf"/>
</dbReference>
<evidence type="ECO:0000256" key="2">
    <source>
        <dbReference type="ARBA" id="ARBA00022723"/>
    </source>
</evidence>
<dbReference type="PANTHER" id="PTHR47540:SF6">
    <property type="entry name" value="ZN(II)2CYS6 TRANSCRIPTION FACTOR (EUROFUNG)"/>
    <property type="match status" value="1"/>
</dbReference>
<evidence type="ECO:0000256" key="6">
    <source>
        <dbReference type="ARBA" id="ARBA00023242"/>
    </source>
</evidence>
<dbReference type="InterPro" id="IPR051711">
    <property type="entry name" value="Stress_Response_Reg"/>
</dbReference>
<dbReference type="GO" id="GO:0005634">
    <property type="term" value="C:nucleus"/>
    <property type="evidence" value="ECO:0007669"/>
    <property type="project" value="UniProtKB-SubCell"/>
</dbReference>
<dbReference type="EMBL" id="KZ825103">
    <property type="protein sequence ID" value="PYI23990.1"/>
    <property type="molecule type" value="Genomic_DNA"/>
</dbReference>
<feature type="domain" description="Zn(2)-C6 fungal-type" evidence="8">
    <location>
        <begin position="18"/>
        <end position="47"/>
    </location>
</feature>
<evidence type="ECO:0000256" key="7">
    <source>
        <dbReference type="SAM" id="MobiDB-lite"/>
    </source>
</evidence>
<sequence>MSLRNAEQSRVYKKCQKACVRCRSMKVKCSGSNPCGRCARSKKPCHYAVEEARVSVPESYLRDLERRHSAAATVRYADVRTSTEDGDSFVFSQPSVLEHQDEYSGFQSHVEANPPSEHDSQPERDGLRSKFSRNPLVEYSFAQSPDGRFWYMGPTSSWSFCRRVLALLGKHVPDANCPPDPWNVDASAFALKWRPLPMDEVPEVCHLPPIDYGLYLFHTVKYYLGTLFYIIDSASFLRHLHEFYTDPATKVVSMRLWYAQYLLVLAFGKAFLAQNHPPNAPPSGYQYAARAMSLMPDLSGMYPDPLQCIRTLTLAALYFQSIDMRVAAFQHIGFALRFCIIEGIHRHVPEELNGAEFSHQCRTIFWIVYMLDREFAALIGAPSSIRDEDITVRLFSDGAVDEKTITFHVRLARLNARILTTVYGVGPDSTGTLIKDTQAILRNLAELSQDLTGFLNAEFPAALSRASRTATRLVLGYHHSIVLTTRPLVMCALHTHIERASSRAAIGLSATVASLLQCCVESALTVLQTLRTLADEDLIESFLPFQIEDAFASAFILHVIQAIAPALIPDQNRWAEHIDCVLEKIVSKGNLAAPMRRAELENLRVMMGPITPVAGGSAGSPGEVERQQGQQQQQQLQEPSHAVAEAMRGGGGLDVTVAPHDPSTDWEWEYLAIHSTIGLGMEPRELMDLADRLEGEIGGGV</sequence>
<reference evidence="9 10" key="1">
    <citation type="submission" date="2018-02" db="EMBL/GenBank/DDBJ databases">
        <title>The genomes of Aspergillus section Nigri reveals drivers in fungal speciation.</title>
        <authorList>
            <consortium name="DOE Joint Genome Institute"/>
            <person name="Vesth T.C."/>
            <person name="Nybo J."/>
            <person name="Theobald S."/>
            <person name="Brandl J."/>
            <person name="Frisvad J.C."/>
            <person name="Nielsen K.F."/>
            <person name="Lyhne E.K."/>
            <person name="Kogle M.E."/>
            <person name="Kuo A."/>
            <person name="Riley R."/>
            <person name="Clum A."/>
            <person name="Nolan M."/>
            <person name="Lipzen A."/>
            <person name="Salamov A."/>
            <person name="Henrissat B."/>
            <person name="Wiebenga A."/>
            <person name="De vries R.P."/>
            <person name="Grigoriev I.V."/>
            <person name="Mortensen U.H."/>
            <person name="Andersen M.R."/>
            <person name="Baker S.E."/>
        </authorList>
    </citation>
    <scope>NUCLEOTIDE SEQUENCE [LARGE SCALE GENOMIC DNA]</scope>
    <source>
        <strain evidence="9 10">CBS 115571</strain>
    </source>
</reference>
<feature type="region of interest" description="Disordered" evidence="7">
    <location>
        <begin position="612"/>
        <end position="641"/>
    </location>
</feature>
<accession>A0A2V5I670</accession>
<dbReference type="Pfam" id="PF04082">
    <property type="entry name" value="Fungal_trans"/>
    <property type="match status" value="1"/>
</dbReference>